<accession>A0A220T683</accession>
<dbReference type="Proteomes" id="UP000217428">
    <property type="component" value="Segment"/>
</dbReference>
<organism evidence="1 2">
    <name type="scientific">Eptesipox virus</name>
    <dbReference type="NCBI Taxonomy" id="1329402"/>
    <lineage>
        <taxon>Viruses</taxon>
        <taxon>Varidnaviria</taxon>
        <taxon>Bamfordvirae</taxon>
        <taxon>Nucleocytoviricota</taxon>
        <taxon>Pokkesviricetes</taxon>
        <taxon>Chitovirales</taxon>
        <taxon>Poxviridae</taxon>
        <taxon>Chordopoxvirinae</taxon>
        <taxon>Vespertilionpoxvirus</taxon>
        <taxon>Vespertilionpoxvirus eptesipox</taxon>
    </lineage>
</organism>
<reference evidence="1 2" key="1">
    <citation type="journal article" date="2017" name="Virus Genes">
        <title>Characterization of Eptesipoxvirus, a novel poxvirus from a microchiropteran bat.</title>
        <authorList>
            <person name="Tu S.L."/>
            <person name="Nakazawa Y."/>
            <person name="Gao J."/>
            <person name="Wilkins K."/>
            <person name="Gallardo-Romero N."/>
            <person name="Li Y."/>
            <person name="Emerson G.L."/>
            <person name="Carroll D.S."/>
            <person name="Upton C."/>
        </authorList>
    </citation>
    <scope>NUCLEOTIDE SEQUENCE [LARGE SCALE GENOMIC DNA]</scope>
    <source>
        <strain evidence="1 2">Washington</strain>
    </source>
</reference>
<gene>
    <name evidence="1" type="ORF">EPTV-WA-018</name>
</gene>
<dbReference type="EMBL" id="KY747497">
    <property type="protein sequence ID" value="ASK51219.1"/>
    <property type="molecule type" value="Genomic_DNA"/>
</dbReference>
<name>A0A220T683_9POXV</name>
<protein>
    <submittedName>
        <fullName evidence="1">IFN-inducible protein</fullName>
    </submittedName>
</protein>
<keyword evidence="2" id="KW-1185">Reference proteome</keyword>
<proteinExistence type="predicted"/>
<evidence type="ECO:0000313" key="1">
    <source>
        <dbReference type="EMBL" id="ASK51219.1"/>
    </source>
</evidence>
<sequence>MDAFTKGSTLYALKNLTFNQLKEFMFISSDGLYLTHKNRLEFDVVDLADRIIIVNNNNPLKVFKHIKETLCLMDDVEFVLKYIDKCIENCAKKVSFNTPLISEHIILCPKTPKKRRPRFRYIKPIDCRLRRRLF</sequence>
<evidence type="ECO:0000313" key="2">
    <source>
        <dbReference type="Proteomes" id="UP000217428"/>
    </source>
</evidence>